<name>A0AAV5VIV9_9BILA</name>
<evidence type="ECO:0000313" key="1">
    <source>
        <dbReference type="EMBL" id="GMT18208.1"/>
    </source>
</evidence>
<dbReference type="AlphaFoldDB" id="A0AAV5VIV9"/>
<sequence>GEIINGSAFTATGIGRSVLMQRGLLFQPISVNECMITKPWPSLLIIGAQLPAVITVIISMERVIAVQFPATFVK</sequence>
<accession>A0AAV5VIV9</accession>
<feature type="non-terminal residue" evidence="1">
    <location>
        <position position="1"/>
    </location>
</feature>
<organism evidence="1 2">
    <name type="scientific">Pristionchus fissidentatus</name>
    <dbReference type="NCBI Taxonomy" id="1538716"/>
    <lineage>
        <taxon>Eukaryota</taxon>
        <taxon>Metazoa</taxon>
        <taxon>Ecdysozoa</taxon>
        <taxon>Nematoda</taxon>
        <taxon>Chromadorea</taxon>
        <taxon>Rhabditida</taxon>
        <taxon>Rhabditina</taxon>
        <taxon>Diplogasteromorpha</taxon>
        <taxon>Diplogasteroidea</taxon>
        <taxon>Neodiplogasteridae</taxon>
        <taxon>Pristionchus</taxon>
    </lineage>
</organism>
<keyword evidence="2" id="KW-1185">Reference proteome</keyword>
<dbReference type="EMBL" id="BTSY01000003">
    <property type="protein sequence ID" value="GMT18208.1"/>
    <property type="molecule type" value="Genomic_DNA"/>
</dbReference>
<feature type="non-terminal residue" evidence="1">
    <location>
        <position position="74"/>
    </location>
</feature>
<dbReference type="Proteomes" id="UP001432322">
    <property type="component" value="Unassembled WGS sequence"/>
</dbReference>
<protein>
    <submittedName>
        <fullName evidence="1">Uncharacterized protein</fullName>
    </submittedName>
</protein>
<gene>
    <name evidence="1" type="ORF">PFISCL1PPCAC_9505</name>
</gene>
<comment type="caution">
    <text evidence="1">The sequence shown here is derived from an EMBL/GenBank/DDBJ whole genome shotgun (WGS) entry which is preliminary data.</text>
</comment>
<proteinExistence type="predicted"/>
<reference evidence="1" key="1">
    <citation type="submission" date="2023-10" db="EMBL/GenBank/DDBJ databases">
        <title>Genome assembly of Pristionchus species.</title>
        <authorList>
            <person name="Yoshida K."/>
            <person name="Sommer R.J."/>
        </authorList>
    </citation>
    <scope>NUCLEOTIDE SEQUENCE</scope>
    <source>
        <strain evidence="1">RS5133</strain>
    </source>
</reference>
<evidence type="ECO:0000313" key="2">
    <source>
        <dbReference type="Proteomes" id="UP001432322"/>
    </source>
</evidence>